<evidence type="ECO:0000313" key="3">
    <source>
        <dbReference type="Proteomes" id="UP000671845"/>
    </source>
</evidence>
<dbReference type="RefSeq" id="WP_209474899.1">
    <property type="nucleotide sequence ID" value="NZ_CP053383.1"/>
</dbReference>
<sequence length="51" mass="5828">MTDTELLAKLRAKRYSRLCREAARRIEELLANEKGATEAPNRELPADVNRS</sequence>
<keyword evidence="3" id="KW-1185">Reference proteome</keyword>
<protein>
    <submittedName>
        <fullName evidence="2">Uncharacterized protein</fullName>
    </submittedName>
</protein>
<evidence type="ECO:0000313" key="2">
    <source>
        <dbReference type="EMBL" id="QTP60944.1"/>
    </source>
</evidence>
<reference evidence="2 3" key="1">
    <citation type="journal article" date="2021" name="Front. Microbiol.">
        <title>Aerobic Denitrification and Heterotrophic Sulfur Oxidation in the Genus Halomonas Revealed by Six Novel Species Characterizations and Genome-Based Analysis.</title>
        <authorList>
            <person name="Wang L."/>
            <person name="Shao Z."/>
        </authorList>
    </citation>
    <scope>NUCLEOTIDE SEQUENCE [LARGE SCALE GENOMIC DNA]</scope>
    <source>
        <strain evidence="2 3">MCCC 1A13718</strain>
    </source>
</reference>
<evidence type="ECO:0000256" key="1">
    <source>
        <dbReference type="SAM" id="MobiDB-lite"/>
    </source>
</evidence>
<feature type="compositionally biased region" description="Basic and acidic residues" evidence="1">
    <location>
        <begin position="40"/>
        <end position="51"/>
    </location>
</feature>
<dbReference type="EMBL" id="CP053383">
    <property type="protein sequence ID" value="QTP60944.1"/>
    <property type="molecule type" value="Genomic_DNA"/>
</dbReference>
<name>A0ABX7WRX4_9GAMM</name>
<gene>
    <name evidence="2" type="ORF">HNO53_20830</name>
</gene>
<feature type="region of interest" description="Disordered" evidence="1">
    <location>
        <begin position="31"/>
        <end position="51"/>
    </location>
</feature>
<proteinExistence type="predicted"/>
<accession>A0ABX7WRX4</accession>
<dbReference type="Proteomes" id="UP000671845">
    <property type="component" value="Chromosome"/>
</dbReference>
<organism evidence="2 3">
    <name type="scientific">Halomonas sulfidivorans</name>
    <dbReference type="NCBI Taxonomy" id="2733488"/>
    <lineage>
        <taxon>Bacteria</taxon>
        <taxon>Pseudomonadati</taxon>
        <taxon>Pseudomonadota</taxon>
        <taxon>Gammaproteobacteria</taxon>
        <taxon>Oceanospirillales</taxon>
        <taxon>Halomonadaceae</taxon>
        <taxon>Halomonas</taxon>
    </lineage>
</organism>